<evidence type="ECO:0000313" key="3">
    <source>
        <dbReference type="Proteomes" id="UP001162480"/>
    </source>
</evidence>
<name>A0AA36B0F5_OCTVU</name>
<dbReference type="EMBL" id="OX597820">
    <property type="protein sequence ID" value="CAI9725650.1"/>
    <property type="molecule type" value="Genomic_DNA"/>
</dbReference>
<gene>
    <name evidence="2" type="ORF">OCTVUL_1B010162</name>
</gene>
<sequence>MQQSTSSRVHLTPNSENADANRFLSKVSRESYPNLKRCRSESMNLVQEKLANDRKRLVGIMDQFMLPYTLVTLIE</sequence>
<evidence type="ECO:0000313" key="2">
    <source>
        <dbReference type="EMBL" id="CAI9725650.1"/>
    </source>
</evidence>
<dbReference type="AlphaFoldDB" id="A0AA36B0F5"/>
<keyword evidence="3" id="KW-1185">Reference proteome</keyword>
<protein>
    <submittedName>
        <fullName evidence="2">Uncharacterized protein</fullName>
    </submittedName>
</protein>
<feature type="compositionally biased region" description="Polar residues" evidence="1">
    <location>
        <begin position="1"/>
        <end position="18"/>
    </location>
</feature>
<feature type="region of interest" description="Disordered" evidence="1">
    <location>
        <begin position="1"/>
        <end position="23"/>
    </location>
</feature>
<evidence type="ECO:0000256" key="1">
    <source>
        <dbReference type="SAM" id="MobiDB-lite"/>
    </source>
</evidence>
<accession>A0AA36B0F5</accession>
<reference evidence="2" key="1">
    <citation type="submission" date="2023-08" db="EMBL/GenBank/DDBJ databases">
        <authorList>
            <person name="Alioto T."/>
            <person name="Alioto T."/>
            <person name="Gomez Garrido J."/>
        </authorList>
    </citation>
    <scope>NUCLEOTIDE SEQUENCE</scope>
</reference>
<organism evidence="2 3">
    <name type="scientific">Octopus vulgaris</name>
    <name type="common">Common octopus</name>
    <dbReference type="NCBI Taxonomy" id="6645"/>
    <lineage>
        <taxon>Eukaryota</taxon>
        <taxon>Metazoa</taxon>
        <taxon>Spiralia</taxon>
        <taxon>Lophotrochozoa</taxon>
        <taxon>Mollusca</taxon>
        <taxon>Cephalopoda</taxon>
        <taxon>Coleoidea</taxon>
        <taxon>Octopodiformes</taxon>
        <taxon>Octopoda</taxon>
        <taxon>Incirrata</taxon>
        <taxon>Octopodidae</taxon>
        <taxon>Octopus</taxon>
    </lineage>
</organism>
<dbReference type="Proteomes" id="UP001162480">
    <property type="component" value="Chromosome 7"/>
</dbReference>
<proteinExistence type="predicted"/>